<dbReference type="GO" id="GO:0031901">
    <property type="term" value="C:early endosome membrane"/>
    <property type="evidence" value="ECO:0007669"/>
    <property type="project" value="UniProtKB-SubCell"/>
</dbReference>
<protein>
    <recommendedName>
        <fullName evidence="15">Sorting nexin-16</fullName>
    </recommendedName>
</protein>
<dbReference type="PANTHER" id="PTHR22999:SF23">
    <property type="entry name" value="SORTING NEXIN-16"/>
    <property type="match status" value="1"/>
</dbReference>
<evidence type="ECO:0000256" key="13">
    <source>
        <dbReference type="ARBA" id="ARBA00023228"/>
    </source>
</evidence>
<feature type="region of interest" description="Disordered" evidence="16">
    <location>
        <begin position="266"/>
        <end position="300"/>
    </location>
</feature>
<organism evidence="18 19">
    <name type="scientific">Eptatretus burgeri</name>
    <name type="common">Inshore hagfish</name>
    <dbReference type="NCBI Taxonomy" id="7764"/>
    <lineage>
        <taxon>Eukaryota</taxon>
        <taxon>Metazoa</taxon>
        <taxon>Chordata</taxon>
        <taxon>Craniata</taxon>
        <taxon>Vertebrata</taxon>
        <taxon>Cyclostomata</taxon>
        <taxon>Myxini</taxon>
        <taxon>Myxiniformes</taxon>
        <taxon>Myxinidae</taxon>
        <taxon>Eptatretinae</taxon>
        <taxon>Eptatretus</taxon>
    </lineage>
</organism>
<evidence type="ECO:0000256" key="5">
    <source>
        <dbReference type="ARBA" id="ARBA00022448"/>
    </source>
</evidence>
<keyword evidence="13" id="KW-0458">Lysosome</keyword>
<evidence type="ECO:0000256" key="9">
    <source>
        <dbReference type="ARBA" id="ARBA00022927"/>
    </source>
</evidence>
<reference evidence="18" key="1">
    <citation type="submission" date="2025-08" db="UniProtKB">
        <authorList>
            <consortium name="Ensembl"/>
        </authorList>
    </citation>
    <scope>IDENTIFICATION</scope>
</reference>
<dbReference type="InterPro" id="IPR051837">
    <property type="entry name" value="SortingNexin/PXDomain-PKLike"/>
</dbReference>
<dbReference type="GO" id="GO:0006622">
    <property type="term" value="P:protein targeting to lysosome"/>
    <property type="evidence" value="ECO:0007669"/>
    <property type="project" value="TreeGrafter"/>
</dbReference>
<dbReference type="GeneTree" id="ENSGT00390000005651"/>
<dbReference type="PROSITE" id="PS50195">
    <property type="entry name" value="PX"/>
    <property type="match status" value="1"/>
</dbReference>
<name>A0A8C4QED9_EPTBU</name>
<feature type="compositionally biased region" description="Polar residues" evidence="16">
    <location>
        <begin position="206"/>
        <end position="217"/>
    </location>
</feature>
<feature type="region of interest" description="Disordered" evidence="16">
    <location>
        <begin position="1"/>
        <end position="38"/>
    </location>
</feature>
<dbReference type="Pfam" id="PF00787">
    <property type="entry name" value="PX"/>
    <property type="match status" value="1"/>
</dbReference>
<evidence type="ECO:0000256" key="3">
    <source>
        <dbReference type="ARBA" id="ARBA00004492"/>
    </source>
</evidence>
<dbReference type="PANTHER" id="PTHR22999">
    <property type="entry name" value="PX SERINE/THREONINE KINASE PXK"/>
    <property type="match status" value="1"/>
</dbReference>
<keyword evidence="7" id="KW-0597">Phosphoprotein</keyword>
<comment type="subunit">
    <text evidence="14">Homooligomer. Interacts with EGFR.</text>
</comment>
<evidence type="ECO:0000256" key="10">
    <source>
        <dbReference type="ARBA" id="ARBA00023054"/>
    </source>
</evidence>
<dbReference type="GO" id="GO:0008333">
    <property type="term" value="P:endosome to lysosome transport"/>
    <property type="evidence" value="ECO:0007669"/>
    <property type="project" value="TreeGrafter"/>
</dbReference>
<keyword evidence="8" id="KW-0967">Endosome</keyword>
<dbReference type="GO" id="GO:0005764">
    <property type="term" value="C:lysosome"/>
    <property type="evidence" value="ECO:0007669"/>
    <property type="project" value="UniProtKB-SubCell"/>
</dbReference>
<evidence type="ECO:0000256" key="11">
    <source>
        <dbReference type="ARBA" id="ARBA00023121"/>
    </source>
</evidence>
<feature type="domain" description="PX" evidence="17">
    <location>
        <begin position="32"/>
        <end position="145"/>
    </location>
</feature>
<evidence type="ECO:0000256" key="7">
    <source>
        <dbReference type="ARBA" id="ARBA00022553"/>
    </source>
</evidence>
<proteinExistence type="predicted"/>
<dbReference type="GO" id="GO:0031902">
    <property type="term" value="C:late endosome membrane"/>
    <property type="evidence" value="ECO:0007669"/>
    <property type="project" value="UniProtKB-SubCell"/>
</dbReference>
<keyword evidence="9" id="KW-0653">Protein transport</keyword>
<dbReference type="FunFam" id="3.30.1520.10:FF:000011">
    <property type="entry name" value="Putative sorting nexin-16"/>
    <property type="match status" value="1"/>
</dbReference>
<dbReference type="CDD" id="cd07276">
    <property type="entry name" value="PX_SNX16"/>
    <property type="match status" value="1"/>
</dbReference>
<reference evidence="18" key="2">
    <citation type="submission" date="2025-09" db="UniProtKB">
        <authorList>
            <consortium name="Ensembl"/>
        </authorList>
    </citation>
    <scope>IDENTIFICATION</scope>
</reference>
<dbReference type="Proteomes" id="UP000694388">
    <property type="component" value="Unplaced"/>
</dbReference>
<evidence type="ECO:0000256" key="6">
    <source>
        <dbReference type="ARBA" id="ARBA00022490"/>
    </source>
</evidence>
<evidence type="ECO:0000313" key="18">
    <source>
        <dbReference type="Ensembl" id="ENSEBUP00000013499.1"/>
    </source>
</evidence>
<dbReference type="SMART" id="SM00312">
    <property type="entry name" value="PX"/>
    <property type="match status" value="1"/>
</dbReference>
<evidence type="ECO:0000256" key="8">
    <source>
        <dbReference type="ARBA" id="ARBA00022753"/>
    </source>
</evidence>
<evidence type="ECO:0000256" key="15">
    <source>
        <dbReference type="ARBA" id="ARBA00071931"/>
    </source>
</evidence>
<keyword evidence="19" id="KW-1185">Reference proteome</keyword>
<evidence type="ECO:0000256" key="4">
    <source>
        <dbReference type="ARBA" id="ARBA00004496"/>
    </source>
</evidence>
<dbReference type="Ensembl" id="ENSEBUT00000014075.1">
    <property type="protein sequence ID" value="ENSEBUP00000013499.1"/>
    <property type="gene ID" value="ENSEBUG00000008519.1"/>
</dbReference>
<dbReference type="GO" id="GO:0045022">
    <property type="term" value="P:early endosome to late endosome transport"/>
    <property type="evidence" value="ECO:0007669"/>
    <property type="project" value="TreeGrafter"/>
</dbReference>
<keyword evidence="12" id="KW-0472">Membrane</keyword>
<comment type="subcellular location">
    <subcellularLocation>
        <location evidence="4">Cytoplasm</location>
    </subcellularLocation>
    <subcellularLocation>
        <location evidence="1">Early endosome membrane</location>
    </subcellularLocation>
    <subcellularLocation>
        <location evidence="3">Late endosome membrane</location>
        <topology evidence="3">Peripheral membrane protein</topology>
        <orientation evidence="3">Cytoplasmic side</orientation>
    </subcellularLocation>
    <subcellularLocation>
        <location evidence="2">Lysosome</location>
    </subcellularLocation>
</comment>
<evidence type="ECO:0000259" key="17">
    <source>
        <dbReference type="PROSITE" id="PS50195"/>
    </source>
</evidence>
<evidence type="ECO:0000256" key="1">
    <source>
        <dbReference type="ARBA" id="ARBA00004146"/>
    </source>
</evidence>
<dbReference type="SUPFAM" id="SSF64268">
    <property type="entry name" value="PX domain"/>
    <property type="match status" value="1"/>
</dbReference>
<dbReference type="AlphaFoldDB" id="A0A8C4QED9"/>
<keyword evidence="11" id="KW-0446">Lipid-binding</keyword>
<dbReference type="InterPro" id="IPR001683">
    <property type="entry name" value="PX_dom"/>
</dbReference>
<evidence type="ECO:0000256" key="2">
    <source>
        <dbReference type="ARBA" id="ARBA00004371"/>
    </source>
</evidence>
<evidence type="ECO:0000313" key="19">
    <source>
        <dbReference type="Proteomes" id="UP000694388"/>
    </source>
</evidence>
<evidence type="ECO:0000256" key="12">
    <source>
        <dbReference type="ARBA" id="ARBA00023136"/>
    </source>
</evidence>
<sequence>AASRGSECTSEEEDEFDNAEDEEKKDDCQGHSRPATPTLLGHEVMEERARFTVYKILVKPRPEESWVVFRRYTDFARLNDKLKETFPGFRLALPPKRWFKDNFDPVFLEHRQAGLQAFLQNLVAHKDVTNCIPVRDFLCLDEPPGPFDSLVESRAFCEGLEETNYQLQRELLDRQHEIDTLRVSLDLSTNRLAVMEGQLSDRRGSSSEGEYSTVEADQSPTMTASRCVRVGDYVMKLFMVTNKYSFLCPCIIFPNTRLTLSPLKLATHPPQPRVHRGTCGTGRESSRAKSRRSRASPWPG</sequence>
<feature type="region of interest" description="Disordered" evidence="16">
    <location>
        <begin position="198"/>
        <end position="217"/>
    </location>
</feature>
<keyword evidence="6" id="KW-0963">Cytoplasm</keyword>
<feature type="compositionally biased region" description="Acidic residues" evidence="16">
    <location>
        <begin position="9"/>
        <end position="24"/>
    </location>
</feature>
<accession>A0A8C4QED9</accession>
<dbReference type="InterPro" id="IPR037911">
    <property type="entry name" value="SNX16_PX"/>
</dbReference>
<keyword evidence="10" id="KW-0175">Coiled coil</keyword>
<dbReference type="InterPro" id="IPR036871">
    <property type="entry name" value="PX_dom_sf"/>
</dbReference>
<dbReference type="GO" id="GO:0035091">
    <property type="term" value="F:phosphatidylinositol binding"/>
    <property type="evidence" value="ECO:0007669"/>
    <property type="project" value="InterPro"/>
</dbReference>
<evidence type="ECO:0000256" key="16">
    <source>
        <dbReference type="SAM" id="MobiDB-lite"/>
    </source>
</evidence>
<keyword evidence="5" id="KW-0813">Transport</keyword>
<evidence type="ECO:0000256" key="14">
    <source>
        <dbReference type="ARBA" id="ARBA00063452"/>
    </source>
</evidence>
<dbReference type="Gene3D" id="3.30.1520.10">
    <property type="entry name" value="Phox-like domain"/>
    <property type="match status" value="1"/>
</dbReference>